<dbReference type="InterPro" id="IPR039143">
    <property type="entry name" value="GNPNAT1-like"/>
</dbReference>
<dbReference type="Proteomes" id="UP000778951">
    <property type="component" value="Unassembled WGS sequence"/>
</dbReference>
<accession>A0A968GFH7</accession>
<dbReference type="EC" id="2.3.1.4" evidence="3"/>
<reference evidence="10" key="1">
    <citation type="submission" date="2020-03" db="EMBL/GenBank/DDBJ databases">
        <title>Spirochaetal bacteria isolated from arthropods constitute a novel genus Entomospira genus novum within the order Spirochaetales.</title>
        <authorList>
            <person name="Grana-Miraglia L."/>
            <person name="Sikutova S."/>
            <person name="Fingerle V."/>
            <person name="Sing A."/>
            <person name="Castillo-Ramirez S."/>
            <person name="Margos G."/>
            <person name="Rudolf I."/>
        </authorList>
    </citation>
    <scope>NUCLEOTIDE SEQUENCE</scope>
    <source>
        <strain evidence="10">BR149</strain>
    </source>
</reference>
<dbReference type="PANTHER" id="PTHR13355">
    <property type="entry name" value="GLUCOSAMINE 6-PHOSPHATE N-ACETYLTRANSFERASE"/>
    <property type="match status" value="1"/>
</dbReference>
<comment type="pathway">
    <text evidence="1">Nucleotide-sugar biosynthesis; UDP-N-acetyl-alpha-D-glucosamine biosynthesis; N-acetyl-alpha-D-glucosamine 1-phosphate from alpha-D-glucosamine 6-phosphate (route I): step 1/2.</text>
</comment>
<evidence type="ECO:0000256" key="1">
    <source>
        <dbReference type="ARBA" id="ARBA00004832"/>
    </source>
</evidence>
<dbReference type="PROSITE" id="PS51186">
    <property type="entry name" value="GNAT"/>
    <property type="match status" value="1"/>
</dbReference>
<evidence type="ECO:0000256" key="2">
    <source>
        <dbReference type="ARBA" id="ARBA00006048"/>
    </source>
</evidence>
<keyword evidence="11" id="KW-1185">Reference proteome</keyword>
<gene>
    <name evidence="10" type="ORF">HCT48_03825</name>
</gene>
<dbReference type="EMBL" id="JAATLM010000001">
    <property type="protein sequence ID" value="NIZ69342.1"/>
    <property type="molecule type" value="Genomic_DNA"/>
</dbReference>
<evidence type="ECO:0000256" key="5">
    <source>
        <dbReference type="ARBA" id="ARBA00023315"/>
    </source>
</evidence>
<protein>
    <recommendedName>
        <fullName evidence="3">glucosamine-phosphate N-acetyltransferase</fullName>
        <ecNumber evidence="3">2.3.1.4</ecNumber>
    </recommendedName>
    <alternativeName>
        <fullName evidence="6">Phosphoglucosamine acetylase</fullName>
    </alternativeName>
    <alternativeName>
        <fullName evidence="7">Phosphoglucosamine transacetylase</fullName>
    </alternativeName>
</protein>
<keyword evidence="5" id="KW-0012">Acyltransferase</keyword>
<feature type="domain" description="N-acetyltransferase" evidence="9">
    <location>
        <begin position="5"/>
        <end position="147"/>
    </location>
</feature>
<name>A0A968GFH7_9SPIO</name>
<evidence type="ECO:0000256" key="4">
    <source>
        <dbReference type="ARBA" id="ARBA00022679"/>
    </source>
</evidence>
<proteinExistence type="inferred from homology"/>
<comment type="caution">
    <text evidence="10">The sequence shown here is derived from an EMBL/GenBank/DDBJ whole genome shotgun (WGS) entry which is preliminary data.</text>
</comment>
<dbReference type="SUPFAM" id="SSF55729">
    <property type="entry name" value="Acyl-CoA N-acyltransferases (Nat)"/>
    <property type="match status" value="1"/>
</dbReference>
<evidence type="ECO:0000313" key="11">
    <source>
        <dbReference type="Proteomes" id="UP000778951"/>
    </source>
</evidence>
<dbReference type="InterPro" id="IPR016181">
    <property type="entry name" value="Acyl_CoA_acyltransferase"/>
</dbReference>
<sequence length="147" mass="16765">MLEHIFLRSLVSDDYNKGYLGLLAELTEVNQEKITPEIFNAFVAKLNKEHVIMVIEDLDDKKIIASGTLFIEPKLIHGASAVGHIEDVVVTKSLRSKHLGMQIVEKLTELAKKAGCYKVILDADVKNQPFYQKCGFKEKERQMVHYY</sequence>
<dbReference type="InterPro" id="IPR000182">
    <property type="entry name" value="GNAT_dom"/>
</dbReference>
<dbReference type="Pfam" id="PF00583">
    <property type="entry name" value="Acetyltransf_1"/>
    <property type="match status" value="1"/>
</dbReference>
<dbReference type="GO" id="GO:0004343">
    <property type="term" value="F:glucosamine 6-phosphate N-acetyltransferase activity"/>
    <property type="evidence" value="ECO:0007669"/>
    <property type="project" value="UniProtKB-EC"/>
</dbReference>
<organism evidence="10 11">
    <name type="scientific">Entomospira culicis</name>
    <dbReference type="NCBI Taxonomy" id="2719989"/>
    <lineage>
        <taxon>Bacteria</taxon>
        <taxon>Pseudomonadati</taxon>
        <taxon>Spirochaetota</taxon>
        <taxon>Spirochaetia</taxon>
        <taxon>Spirochaetales</taxon>
        <taxon>Spirochaetaceae</taxon>
        <taxon>Entomospira</taxon>
    </lineage>
</organism>
<dbReference type="Gene3D" id="3.40.630.30">
    <property type="match status" value="1"/>
</dbReference>
<dbReference type="FunFam" id="3.40.630.30:FF:000105">
    <property type="entry name" value="Glucosamine 6-phosphate N-acetyltransferase"/>
    <property type="match status" value="1"/>
</dbReference>
<evidence type="ECO:0000313" key="10">
    <source>
        <dbReference type="EMBL" id="NIZ69342.1"/>
    </source>
</evidence>
<evidence type="ECO:0000256" key="8">
    <source>
        <dbReference type="ARBA" id="ARBA00048964"/>
    </source>
</evidence>
<evidence type="ECO:0000259" key="9">
    <source>
        <dbReference type="PROSITE" id="PS51186"/>
    </source>
</evidence>
<evidence type="ECO:0000256" key="6">
    <source>
        <dbReference type="ARBA" id="ARBA00030011"/>
    </source>
</evidence>
<comment type="similarity">
    <text evidence="2">Belongs to the acetyltransferase family. GNA1 subfamily.</text>
</comment>
<evidence type="ECO:0000256" key="7">
    <source>
        <dbReference type="ARBA" id="ARBA00030832"/>
    </source>
</evidence>
<keyword evidence="4" id="KW-0808">Transferase</keyword>
<dbReference type="AlphaFoldDB" id="A0A968GFH7"/>
<dbReference type="PANTHER" id="PTHR13355:SF11">
    <property type="entry name" value="GLUCOSAMINE 6-PHOSPHATE N-ACETYLTRANSFERASE"/>
    <property type="match status" value="1"/>
</dbReference>
<evidence type="ECO:0000256" key="3">
    <source>
        <dbReference type="ARBA" id="ARBA00012703"/>
    </source>
</evidence>
<comment type="catalytic activity">
    <reaction evidence="8">
        <text>D-glucosamine 6-phosphate + acetyl-CoA = N-acetyl-D-glucosamine 6-phosphate + CoA + H(+)</text>
        <dbReference type="Rhea" id="RHEA:10292"/>
        <dbReference type="ChEBI" id="CHEBI:15378"/>
        <dbReference type="ChEBI" id="CHEBI:57287"/>
        <dbReference type="ChEBI" id="CHEBI:57288"/>
        <dbReference type="ChEBI" id="CHEBI:57513"/>
        <dbReference type="ChEBI" id="CHEBI:58725"/>
        <dbReference type="EC" id="2.3.1.4"/>
    </reaction>
</comment>
<dbReference type="RefSeq" id="WP_167695436.1">
    <property type="nucleotide sequence ID" value="NZ_CP118181.1"/>
</dbReference>